<feature type="signal peptide" evidence="2">
    <location>
        <begin position="1"/>
        <end position="20"/>
    </location>
</feature>
<protein>
    <submittedName>
        <fullName evidence="4">Phosphate ABC transporter periplasmic phosphate-binding protein PstS</fullName>
    </submittedName>
</protein>
<comment type="caution">
    <text evidence="4">The sequence shown here is derived from an EMBL/GenBank/DDBJ whole genome shotgun (WGS) entry which is preliminary data.</text>
</comment>
<gene>
    <name evidence="4" type="ORF">JCM19237_5934</name>
</gene>
<evidence type="ECO:0000313" key="5">
    <source>
        <dbReference type="Proteomes" id="UP000029227"/>
    </source>
</evidence>
<dbReference type="InterPro" id="IPR050811">
    <property type="entry name" value="Phosphate_ABC_transporter"/>
</dbReference>
<organism evidence="4 5">
    <name type="scientific">Photobacterium aphoticum</name>
    <dbReference type="NCBI Taxonomy" id="754436"/>
    <lineage>
        <taxon>Bacteria</taxon>
        <taxon>Pseudomonadati</taxon>
        <taxon>Pseudomonadota</taxon>
        <taxon>Gammaproteobacteria</taxon>
        <taxon>Vibrionales</taxon>
        <taxon>Vibrionaceae</taxon>
        <taxon>Photobacterium</taxon>
    </lineage>
</organism>
<dbReference type="EMBL" id="BBMN01000001">
    <property type="protein sequence ID" value="GAL03041.1"/>
    <property type="molecule type" value="Genomic_DNA"/>
</dbReference>
<evidence type="ECO:0000259" key="3">
    <source>
        <dbReference type="Pfam" id="PF12849"/>
    </source>
</evidence>
<dbReference type="PANTHER" id="PTHR30570">
    <property type="entry name" value="PERIPLASMIC PHOSPHATE BINDING COMPONENT OF PHOSPHATE ABC TRANSPORTER"/>
    <property type="match status" value="1"/>
</dbReference>
<proteinExistence type="predicted"/>
<name>A0A090QJH6_9GAMM</name>
<dbReference type="PANTHER" id="PTHR30570:SF1">
    <property type="entry name" value="PHOSPHATE-BINDING PROTEIN PSTS"/>
    <property type="match status" value="1"/>
</dbReference>
<feature type="domain" description="PBP" evidence="3">
    <location>
        <begin position="18"/>
        <end position="102"/>
    </location>
</feature>
<dbReference type="SUPFAM" id="SSF53850">
    <property type="entry name" value="Periplasmic binding protein-like II"/>
    <property type="match status" value="1"/>
</dbReference>
<keyword evidence="1 2" id="KW-0732">Signal</keyword>
<dbReference type="Proteomes" id="UP000029227">
    <property type="component" value="Unassembled WGS sequence"/>
</dbReference>
<sequence>MFTRSTLYAIIAGLSFTASAEDTVTITGSTSASHIVEVLAETYTKATPDTNIEVQGIGSSAGIQALKKGVSDLGMSSRYLNTDEIKPDVETVLIAHDGIAWWCTKTIRSPTCHVNKSSRSIRVKSPIGKTSEG</sequence>
<dbReference type="Pfam" id="PF12849">
    <property type="entry name" value="PBP_like_2"/>
    <property type="match status" value="1"/>
</dbReference>
<accession>A0A090QJH6</accession>
<dbReference type="eggNOG" id="COG0226">
    <property type="taxonomic scope" value="Bacteria"/>
</dbReference>
<dbReference type="STRING" id="754436.JCM19237_5934"/>
<feature type="chain" id="PRO_5001861811" evidence="2">
    <location>
        <begin position="21"/>
        <end position="133"/>
    </location>
</feature>
<evidence type="ECO:0000256" key="1">
    <source>
        <dbReference type="ARBA" id="ARBA00022729"/>
    </source>
</evidence>
<dbReference type="AlphaFoldDB" id="A0A090QJH6"/>
<dbReference type="InterPro" id="IPR024370">
    <property type="entry name" value="PBP_domain"/>
</dbReference>
<evidence type="ECO:0000313" key="4">
    <source>
        <dbReference type="EMBL" id="GAL03041.1"/>
    </source>
</evidence>
<evidence type="ECO:0000256" key="2">
    <source>
        <dbReference type="SAM" id="SignalP"/>
    </source>
</evidence>
<reference evidence="4 5" key="1">
    <citation type="journal article" date="2014" name="Genome Announc.">
        <title>Draft Genome Sequences of Two Vibrionaceae Species, Vibrio ponticus C121 and Photobacterium aphoticum C119, Isolated as Coral Reef Microbiota.</title>
        <authorList>
            <person name="Al-saari N."/>
            <person name="Meirelles P.M."/>
            <person name="Mino S."/>
            <person name="Suda W."/>
            <person name="Oshima K."/>
            <person name="Hattori M."/>
            <person name="Ohkuma M."/>
            <person name="Thompson F.L."/>
            <person name="Gomez-Gil B."/>
            <person name="Sawabe T."/>
            <person name="Sawabe T."/>
        </authorList>
    </citation>
    <scope>NUCLEOTIDE SEQUENCE [LARGE SCALE GENOMIC DNA]</scope>
    <source>
        <strain evidence="4 5">JCM 19237</strain>
    </source>
</reference>
<dbReference type="Gene3D" id="3.40.190.10">
    <property type="entry name" value="Periplasmic binding protein-like II"/>
    <property type="match status" value="1"/>
</dbReference>